<dbReference type="GO" id="GO:0034361">
    <property type="term" value="C:very-low-density lipoprotein particle"/>
    <property type="evidence" value="ECO:0007669"/>
    <property type="project" value="TreeGrafter"/>
</dbReference>
<dbReference type="GO" id="GO:0034362">
    <property type="term" value="C:low-density lipoprotein particle"/>
    <property type="evidence" value="ECO:0007669"/>
    <property type="project" value="TreeGrafter"/>
</dbReference>
<accession>A0A673MD31</accession>
<reference evidence="1" key="2">
    <citation type="submission" date="2025-09" db="UniProtKB">
        <authorList>
            <consortium name="Ensembl"/>
        </authorList>
    </citation>
    <scope>IDENTIFICATION</scope>
</reference>
<dbReference type="Proteomes" id="UP000472270">
    <property type="component" value="Unassembled WGS sequence"/>
</dbReference>
<evidence type="ECO:0008006" key="3">
    <source>
        <dbReference type="Google" id="ProtNLM"/>
    </source>
</evidence>
<dbReference type="GO" id="GO:0120020">
    <property type="term" value="F:cholesterol transfer activity"/>
    <property type="evidence" value="ECO:0007669"/>
    <property type="project" value="TreeGrafter"/>
</dbReference>
<evidence type="ECO:0000313" key="2">
    <source>
        <dbReference type="Proteomes" id="UP000472270"/>
    </source>
</evidence>
<keyword evidence="2" id="KW-1185">Reference proteome</keyword>
<dbReference type="GO" id="GO:0006642">
    <property type="term" value="P:triglyceride mobilization"/>
    <property type="evidence" value="ECO:0007669"/>
    <property type="project" value="TreeGrafter"/>
</dbReference>
<dbReference type="PANTHER" id="PTHR13769:SF6">
    <property type="entry name" value="APOLIPOPROTEIN B-100"/>
    <property type="match status" value="1"/>
</dbReference>
<proteinExistence type="predicted"/>
<dbReference type="GO" id="GO:0042953">
    <property type="term" value="P:lipoprotein transport"/>
    <property type="evidence" value="ECO:0007669"/>
    <property type="project" value="TreeGrafter"/>
</dbReference>
<dbReference type="AlphaFoldDB" id="A0A673MD31"/>
<dbReference type="GO" id="GO:0034359">
    <property type="term" value="C:mature chylomicron"/>
    <property type="evidence" value="ECO:0007669"/>
    <property type="project" value="TreeGrafter"/>
</dbReference>
<dbReference type="InterPro" id="IPR052418">
    <property type="entry name" value="Apolipoprotein_B"/>
</dbReference>
<evidence type="ECO:0000313" key="1">
    <source>
        <dbReference type="Ensembl" id="ENSSRHP00000088468.1"/>
    </source>
</evidence>
<protein>
    <recommendedName>
        <fullName evidence="3">Apolipoprotein B</fullName>
    </recommendedName>
</protein>
<dbReference type="Ensembl" id="ENSSRHT00000090860.1">
    <property type="protein sequence ID" value="ENSSRHP00000088468.1"/>
    <property type="gene ID" value="ENSSRHG00000043760.1"/>
</dbReference>
<dbReference type="GO" id="GO:0050750">
    <property type="term" value="F:low-density lipoprotein particle receptor binding"/>
    <property type="evidence" value="ECO:0007669"/>
    <property type="project" value="TreeGrafter"/>
</dbReference>
<reference evidence="1" key="1">
    <citation type="submission" date="2025-08" db="UniProtKB">
        <authorList>
            <consortium name="Ensembl"/>
        </authorList>
    </citation>
    <scope>IDENTIFICATION</scope>
</reference>
<organism evidence="1 2">
    <name type="scientific">Sinocyclocheilus rhinocerous</name>
    <dbReference type="NCBI Taxonomy" id="307959"/>
    <lineage>
        <taxon>Eukaryota</taxon>
        <taxon>Metazoa</taxon>
        <taxon>Chordata</taxon>
        <taxon>Craniata</taxon>
        <taxon>Vertebrata</taxon>
        <taxon>Euteleostomi</taxon>
        <taxon>Actinopterygii</taxon>
        <taxon>Neopterygii</taxon>
        <taxon>Teleostei</taxon>
        <taxon>Ostariophysi</taxon>
        <taxon>Cypriniformes</taxon>
        <taxon>Cyprinidae</taxon>
        <taxon>Cyprininae</taxon>
        <taxon>Sinocyclocheilus</taxon>
    </lineage>
</organism>
<sequence length="396" mass="45380">ITSSISSPAAGFIGFQFTRRSPSQFYAKLFSRYLVREPDEFQGETLKNSEKLSIQIGYHINGLSKMINGLKDRLPSIIASLHKFINQYHVDHLGMDLNHAALKLKNALSNGIDRAYQEIPRMTDALQTSVEQLKQQGNKMCRRMLENLPQIDLYPHQQPIPRMTQEVLHQDTKFHLPGLEEKLTGQELYNRIRKSISKAIDRATTRFFSLIEAIADTVSGHINKIAFTVPGTTKVISGKNILKDLRSAMKSAKDQIMPAIEGWENLKVEKVFQDLLNSVKIYIQKAEEFLNSLKTEKLEEISSHISGIYREAGNLQVMQKIREWMREPKRGLSKLKDFSKIKIQELYNEISMEKLISNLNDLLMVIDSYVSSLLKSYIVLMKSLPSYTEPYVRVSN</sequence>
<dbReference type="GO" id="GO:0042632">
    <property type="term" value="P:cholesterol homeostasis"/>
    <property type="evidence" value="ECO:0007669"/>
    <property type="project" value="TreeGrafter"/>
</dbReference>
<dbReference type="PANTHER" id="PTHR13769">
    <property type="entry name" value="APOLIPOPROTEIN B"/>
    <property type="match status" value="1"/>
</dbReference>
<dbReference type="GO" id="GO:0030301">
    <property type="term" value="P:cholesterol transport"/>
    <property type="evidence" value="ECO:0007669"/>
    <property type="project" value="TreeGrafter"/>
</dbReference>
<name>A0A673MD31_9TELE</name>